<dbReference type="AlphaFoldDB" id="W1YAI1"/>
<reference evidence="1" key="1">
    <citation type="submission" date="2013-12" db="EMBL/GenBank/DDBJ databases">
        <title>A Varibaculum cambriense genome reconstructed from a premature infant gut community with otherwise low bacterial novelty that shifts toward anaerobic metabolism during the third week of life.</title>
        <authorList>
            <person name="Brown C.T."/>
            <person name="Sharon I."/>
            <person name="Thomas B.C."/>
            <person name="Castelle C.J."/>
            <person name="Morowitz M.J."/>
            <person name="Banfield J.F."/>
        </authorList>
    </citation>
    <scope>NUCLEOTIDE SEQUENCE</scope>
</reference>
<sequence length="27" mass="3143">AEMRLAHPQRMGSVKAVLLMYYPYCTI</sequence>
<organism evidence="1">
    <name type="scientific">human gut metagenome</name>
    <dbReference type="NCBI Taxonomy" id="408170"/>
    <lineage>
        <taxon>unclassified sequences</taxon>
        <taxon>metagenomes</taxon>
        <taxon>organismal metagenomes</taxon>
    </lineage>
</organism>
<protein>
    <submittedName>
        <fullName evidence="1">Uncharacterized protein</fullName>
    </submittedName>
</protein>
<accession>W1YAI1</accession>
<gene>
    <name evidence="1" type="ORF">Q604_UNBC06544G0001</name>
</gene>
<proteinExistence type="predicted"/>
<dbReference type="EMBL" id="AZMM01006544">
    <property type="protein sequence ID" value="ETJ39583.1"/>
    <property type="molecule type" value="Genomic_DNA"/>
</dbReference>
<feature type="non-terminal residue" evidence="1">
    <location>
        <position position="1"/>
    </location>
</feature>
<name>W1YAI1_9ZZZZ</name>
<evidence type="ECO:0000313" key="1">
    <source>
        <dbReference type="EMBL" id="ETJ39583.1"/>
    </source>
</evidence>
<comment type="caution">
    <text evidence="1">The sequence shown here is derived from an EMBL/GenBank/DDBJ whole genome shotgun (WGS) entry which is preliminary data.</text>
</comment>